<gene>
    <name evidence="2" type="ORF">VNO77_46329</name>
</gene>
<accession>A0AAN9JKJ7</accession>
<feature type="region of interest" description="Disordered" evidence="1">
    <location>
        <begin position="1"/>
        <end position="21"/>
    </location>
</feature>
<evidence type="ECO:0000313" key="3">
    <source>
        <dbReference type="Proteomes" id="UP001367508"/>
    </source>
</evidence>
<dbReference type="AlphaFoldDB" id="A0AAN9JKJ7"/>
<proteinExistence type="predicted"/>
<reference evidence="2 3" key="1">
    <citation type="submission" date="2024-01" db="EMBL/GenBank/DDBJ databases">
        <title>The genomes of 5 underutilized Papilionoideae crops provide insights into root nodulation and disease resistanc.</title>
        <authorList>
            <person name="Jiang F."/>
        </authorList>
    </citation>
    <scope>NUCLEOTIDE SEQUENCE [LARGE SCALE GENOMIC DNA]</scope>
    <source>
        <strain evidence="2">LVBAO_FW01</strain>
        <tissue evidence="2">Leaves</tissue>
    </source>
</reference>
<name>A0AAN9JKJ7_CANGL</name>
<organism evidence="2 3">
    <name type="scientific">Canavalia gladiata</name>
    <name type="common">Sword bean</name>
    <name type="synonym">Dolichos gladiatus</name>
    <dbReference type="NCBI Taxonomy" id="3824"/>
    <lineage>
        <taxon>Eukaryota</taxon>
        <taxon>Viridiplantae</taxon>
        <taxon>Streptophyta</taxon>
        <taxon>Embryophyta</taxon>
        <taxon>Tracheophyta</taxon>
        <taxon>Spermatophyta</taxon>
        <taxon>Magnoliopsida</taxon>
        <taxon>eudicotyledons</taxon>
        <taxon>Gunneridae</taxon>
        <taxon>Pentapetalae</taxon>
        <taxon>rosids</taxon>
        <taxon>fabids</taxon>
        <taxon>Fabales</taxon>
        <taxon>Fabaceae</taxon>
        <taxon>Papilionoideae</taxon>
        <taxon>50 kb inversion clade</taxon>
        <taxon>NPAAA clade</taxon>
        <taxon>indigoferoid/millettioid clade</taxon>
        <taxon>Phaseoleae</taxon>
        <taxon>Canavalia</taxon>
    </lineage>
</organism>
<dbReference type="EMBL" id="JAYMYQ010000023">
    <property type="protein sequence ID" value="KAK7299004.1"/>
    <property type="molecule type" value="Genomic_DNA"/>
</dbReference>
<comment type="caution">
    <text evidence="2">The sequence shown here is derived from an EMBL/GenBank/DDBJ whole genome shotgun (WGS) entry which is preliminary data.</text>
</comment>
<evidence type="ECO:0000256" key="1">
    <source>
        <dbReference type="SAM" id="MobiDB-lite"/>
    </source>
</evidence>
<protein>
    <submittedName>
        <fullName evidence="2">Uncharacterized protein</fullName>
    </submittedName>
</protein>
<sequence length="275" mass="31140">MLLKHSLLGSRKKKKSDTRSRGGDRLAIIGVRFRLWRSLSSNLSFQWSRRNCVRIVRWAGLEGFSKSHEAPGINQTSHRRQRLFQKQNGLKNKSYGQGRLSLDSYPTSSRNYTLDPALWCFSTSPSELLLIEDEIRRISSPRFRGPKIRDLRVPKPEGYGTTYVPLYTASIESPAHAFPDVRTISKRGCNPIPIQSGQAGGDIVTRRARQTGRKDGVIYLTELHLVITQSSNPSKVVEGKEVLIARRERNCLKGIGWLQSLIPDINATIHSYVEE</sequence>
<keyword evidence="3" id="KW-1185">Reference proteome</keyword>
<evidence type="ECO:0000313" key="2">
    <source>
        <dbReference type="EMBL" id="KAK7299004.1"/>
    </source>
</evidence>
<dbReference type="Proteomes" id="UP001367508">
    <property type="component" value="Unassembled WGS sequence"/>
</dbReference>